<reference evidence="1" key="1">
    <citation type="submission" date="2021-06" db="EMBL/GenBank/DDBJ databases">
        <authorList>
            <person name="Kallberg Y."/>
            <person name="Tangrot J."/>
            <person name="Rosling A."/>
        </authorList>
    </citation>
    <scope>NUCLEOTIDE SEQUENCE</scope>
    <source>
        <strain evidence="1">CL356</strain>
    </source>
</reference>
<evidence type="ECO:0000313" key="1">
    <source>
        <dbReference type="EMBL" id="CAG8567030.1"/>
    </source>
</evidence>
<name>A0ACA9M7C9_9GLOM</name>
<comment type="caution">
    <text evidence="1">The sequence shown here is derived from an EMBL/GenBank/DDBJ whole genome shotgun (WGS) entry which is preliminary data.</text>
</comment>
<accession>A0ACA9M7C9</accession>
<proteinExistence type="predicted"/>
<organism evidence="1 2">
    <name type="scientific">Acaulospora colombiana</name>
    <dbReference type="NCBI Taxonomy" id="27376"/>
    <lineage>
        <taxon>Eukaryota</taxon>
        <taxon>Fungi</taxon>
        <taxon>Fungi incertae sedis</taxon>
        <taxon>Mucoromycota</taxon>
        <taxon>Glomeromycotina</taxon>
        <taxon>Glomeromycetes</taxon>
        <taxon>Diversisporales</taxon>
        <taxon>Acaulosporaceae</taxon>
        <taxon>Acaulospora</taxon>
    </lineage>
</organism>
<dbReference type="Proteomes" id="UP000789525">
    <property type="component" value="Unassembled WGS sequence"/>
</dbReference>
<evidence type="ECO:0000313" key="2">
    <source>
        <dbReference type="Proteomes" id="UP000789525"/>
    </source>
</evidence>
<protein>
    <submittedName>
        <fullName evidence="1">4621_t:CDS:1</fullName>
    </submittedName>
</protein>
<gene>
    <name evidence="1" type="ORF">ACOLOM_LOCUS5449</name>
</gene>
<dbReference type="EMBL" id="CAJVPT010010092">
    <property type="protein sequence ID" value="CAG8567030.1"/>
    <property type="molecule type" value="Genomic_DNA"/>
</dbReference>
<sequence>MSGSDVIEERHDQRLNHRNLPTTAFLEQTLLYIETSSPLNLIPVTEFLRQEIVLRVSAIEDRCSKVWLFSKLVELGLPSFYLFVTLFLLSSLTVRYMYKNSINLLCNLLGVVYPTYRSIKAIDKQDSDDVAIEQRQWLTYWVVYGWLQVADHWSSWLLRVFPGYNFFKLIFLYWAQNDRSRGATFIFERVIRPLLRKPQRRVDTTQKMRPSTRQRQQYDQSARKNTENPSVPSSSVPYRPDASLEDIWGRDPETRETEIKPYRLNNL</sequence>
<keyword evidence="2" id="KW-1185">Reference proteome</keyword>